<gene>
    <name evidence="2" type="ORF">H9931_01400</name>
</gene>
<accession>A0A9D2PQH1</accession>
<keyword evidence="1" id="KW-0812">Transmembrane</keyword>
<comment type="caution">
    <text evidence="2">The sequence shown here is derived from an EMBL/GenBank/DDBJ whole genome shotgun (WGS) entry which is preliminary data.</text>
</comment>
<dbReference type="EMBL" id="DWWB01000005">
    <property type="protein sequence ID" value="HJC65362.1"/>
    <property type="molecule type" value="Genomic_DNA"/>
</dbReference>
<keyword evidence="1" id="KW-1133">Transmembrane helix</keyword>
<feature type="transmembrane region" description="Helical" evidence="1">
    <location>
        <begin position="14"/>
        <end position="39"/>
    </location>
</feature>
<protein>
    <submittedName>
        <fullName evidence="2">DUF2079 domain-containing protein</fullName>
    </submittedName>
</protein>
<dbReference type="Proteomes" id="UP000823863">
    <property type="component" value="Unassembled WGS sequence"/>
</dbReference>
<dbReference type="AlphaFoldDB" id="A0A9D2PQH1"/>
<organism evidence="2 3">
    <name type="scientific">Candidatus Enterocloster excrementigallinarum</name>
    <dbReference type="NCBI Taxonomy" id="2838558"/>
    <lineage>
        <taxon>Bacteria</taxon>
        <taxon>Bacillati</taxon>
        <taxon>Bacillota</taxon>
        <taxon>Clostridia</taxon>
        <taxon>Lachnospirales</taxon>
        <taxon>Lachnospiraceae</taxon>
        <taxon>Enterocloster</taxon>
    </lineage>
</organism>
<sequence length="488" mass="55733">MSGGLTFSVSRRRIWILVGLILGAAAILWLLFTAGLTILRYRLNYSSAYDFGIFSQMYYYMDQCLQPLTTCERDGLLSHFAVHLSPIFYLLLPFYKLVPRPETLLLFQALLVVSGVIPLCLLGRNMNLGPGPVLVFGLMYICYPAFMGGCFYDFHENKFLSVLILWTMYWLESGRYKTMGFFALLILLVKEDAPVYAACIGLYLFLEKRQYLWGGAVFLFSCLYFTSAVWFLDHFGDGAMINRFDSYISDESYGLLSMFKTILVDPAYVLAQILTPDKILFLLQMLLPLGFLPLMSLRLGKWVLLIPFVLINLMSNYKYQHSIFFQYTYGSGALLFYLAMANFRDLKLPIFRQLRPLFLGSGLFCAVALVLTVGSTKTRYLDLWEKNAPKAQEARELLSEIPQEARVRSSTFFIPQLSMRDEIYVSKSRHPVDYVVLDLRPGYERDLPLLLDYYRKTGWQLAGSVQGYVALFAAPAREAESPPSSPAP</sequence>
<feature type="transmembrane region" description="Helical" evidence="1">
    <location>
        <begin position="76"/>
        <end position="98"/>
    </location>
</feature>
<dbReference type="Pfam" id="PF09852">
    <property type="entry name" value="DUF2079"/>
    <property type="match status" value="1"/>
</dbReference>
<feature type="transmembrane region" description="Helical" evidence="1">
    <location>
        <begin position="104"/>
        <end position="122"/>
    </location>
</feature>
<proteinExistence type="predicted"/>
<feature type="transmembrane region" description="Helical" evidence="1">
    <location>
        <begin position="323"/>
        <end position="343"/>
    </location>
</feature>
<feature type="transmembrane region" description="Helical" evidence="1">
    <location>
        <begin position="355"/>
        <end position="374"/>
    </location>
</feature>
<feature type="transmembrane region" description="Helical" evidence="1">
    <location>
        <begin position="179"/>
        <end position="204"/>
    </location>
</feature>
<feature type="transmembrane region" description="Helical" evidence="1">
    <location>
        <begin position="286"/>
        <end position="311"/>
    </location>
</feature>
<evidence type="ECO:0000256" key="1">
    <source>
        <dbReference type="SAM" id="Phobius"/>
    </source>
</evidence>
<feature type="transmembrane region" description="Helical" evidence="1">
    <location>
        <begin position="211"/>
        <end position="232"/>
    </location>
</feature>
<dbReference type="InterPro" id="IPR018650">
    <property type="entry name" value="STSV1_Orf64"/>
</dbReference>
<evidence type="ECO:0000313" key="3">
    <source>
        <dbReference type="Proteomes" id="UP000823863"/>
    </source>
</evidence>
<evidence type="ECO:0000313" key="2">
    <source>
        <dbReference type="EMBL" id="HJC65362.1"/>
    </source>
</evidence>
<name>A0A9D2PQH1_9FIRM</name>
<reference evidence="2" key="2">
    <citation type="submission" date="2021-04" db="EMBL/GenBank/DDBJ databases">
        <authorList>
            <person name="Gilroy R."/>
        </authorList>
    </citation>
    <scope>NUCLEOTIDE SEQUENCE</scope>
    <source>
        <strain evidence="2">CHK198-12963</strain>
    </source>
</reference>
<reference evidence="2" key="1">
    <citation type="journal article" date="2021" name="PeerJ">
        <title>Extensive microbial diversity within the chicken gut microbiome revealed by metagenomics and culture.</title>
        <authorList>
            <person name="Gilroy R."/>
            <person name="Ravi A."/>
            <person name="Getino M."/>
            <person name="Pursley I."/>
            <person name="Horton D.L."/>
            <person name="Alikhan N.F."/>
            <person name="Baker D."/>
            <person name="Gharbi K."/>
            <person name="Hall N."/>
            <person name="Watson M."/>
            <person name="Adriaenssens E.M."/>
            <person name="Foster-Nyarko E."/>
            <person name="Jarju S."/>
            <person name="Secka A."/>
            <person name="Antonio M."/>
            <person name="Oren A."/>
            <person name="Chaudhuri R.R."/>
            <person name="La Ragione R."/>
            <person name="Hildebrand F."/>
            <person name="Pallen M.J."/>
        </authorList>
    </citation>
    <scope>NUCLEOTIDE SEQUENCE</scope>
    <source>
        <strain evidence="2">CHK198-12963</strain>
    </source>
</reference>
<keyword evidence="1" id="KW-0472">Membrane</keyword>
<feature type="transmembrane region" description="Helical" evidence="1">
    <location>
        <begin position="252"/>
        <end position="274"/>
    </location>
</feature>
<feature type="transmembrane region" description="Helical" evidence="1">
    <location>
        <begin position="134"/>
        <end position="154"/>
    </location>
</feature>